<evidence type="ECO:0000313" key="3">
    <source>
        <dbReference type="Proteomes" id="UP000442533"/>
    </source>
</evidence>
<gene>
    <name evidence="2" type="ORF">GL279_13195</name>
</gene>
<keyword evidence="3" id="KW-1185">Reference proteome</keyword>
<dbReference type="AlphaFoldDB" id="A0A844HA45"/>
<organism evidence="2 3">
    <name type="scientific">Paracoccus limosus</name>
    <dbReference type="NCBI Taxonomy" id="913252"/>
    <lineage>
        <taxon>Bacteria</taxon>
        <taxon>Pseudomonadati</taxon>
        <taxon>Pseudomonadota</taxon>
        <taxon>Alphaproteobacteria</taxon>
        <taxon>Rhodobacterales</taxon>
        <taxon>Paracoccaceae</taxon>
        <taxon>Paracoccus</taxon>
    </lineage>
</organism>
<name>A0A844HA45_9RHOB</name>
<comment type="caution">
    <text evidence="2">The sequence shown here is derived from an EMBL/GenBank/DDBJ whole genome shotgun (WGS) entry which is preliminary data.</text>
</comment>
<dbReference type="EMBL" id="WMIF01000018">
    <property type="protein sequence ID" value="MTH35557.1"/>
    <property type="molecule type" value="Genomic_DNA"/>
</dbReference>
<sequence length="131" mass="14165">MLKVSGIFAAALLLAQPALSQVVTQQKPSAYCETPPYTGQGGKNCHSVWQEITAPPGYIFEKDSLKGGITSIIPGEHGECTTEWQDERKVIPGLTQPGRIRLKAYGERNSGFGTGGHTKCEYTVNMLKLPS</sequence>
<accession>A0A844HA45</accession>
<reference evidence="2 3" key="1">
    <citation type="submission" date="2019-11" db="EMBL/GenBank/DDBJ databases">
        <authorList>
            <person name="Dong K."/>
        </authorList>
    </citation>
    <scope>NUCLEOTIDE SEQUENCE [LARGE SCALE GENOMIC DNA]</scope>
    <source>
        <strain evidence="2 3">JCM 17370</strain>
    </source>
</reference>
<evidence type="ECO:0000313" key="2">
    <source>
        <dbReference type="EMBL" id="MTH35557.1"/>
    </source>
</evidence>
<evidence type="ECO:0000256" key="1">
    <source>
        <dbReference type="SAM" id="SignalP"/>
    </source>
</evidence>
<proteinExistence type="predicted"/>
<feature type="signal peptide" evidence="1">
    <location>
        <begin position="1"/>
        <end position="20"/>
    </location>
</feature>
<dbReference type="Proteomes" id="UP000442533">
    <property type="component" value="Unassembled WGS sequence"/>
</dbReference>
<protein>
    <submittedName>
        <fullName evidence="2">Uncharacterized protein</fullName>
    </submittedName>
</protein>
<feature type="chain" id="PRO_5032629498" evidence="1">
    <location>
        <begin position="21"/>
        <end position="131"/>
    </location>
</feature>
<keyword evidence="1" id="KW-0732">Signal</keyword>